<keyword evidence="2" id="KW-0812">Transmembrane</keyword>
<organism evidence="3 4">
    <name type="scientific">Rhodotorula graminis (strain WP1)</name>
    <dbReference type="NCBI Taxonomy" id="578459"/>
    <lineage>
        <taxon>Eukaryota</taxon>
        <taxon>Fungi</taxon>
        <taxon>Dikarya</taxon>
        <taxon>Basidiomycota</taxon>
        <taxon>Pucciniomycotina</taxon>
        <taxon>Microbotryomycetes</taxon>
        <taxon>Sporidiobolales</taxon>
        <taxon>Sporidiobolaceae</taxon>
        <taxon>Rhodotorula</taxon>
    </lineage>
</organism>
<feature type="transmembrane region" description="Helical" evidence="2">
    <location>
        <begin position="350"/>
        <end position="374"/>
    </location>
</feature>
<keyword evidence="4" id="KW-1185">Reference proteome</keyword>
<dbReference type="Proteomes" id="UP000053890">
    <property type="component" value="Unassembled WGS sequence"/>
</dbReference>
<feature type="transmembrane region" description="Helical" evidence="2">
    <location>
        <begin position="92"/>
        <end position="116"/>
    </location>
</feature>
<evidence type="ECO:0000256" key="2">
    <source>
        <dbReference type="SAM" id="Phobius"/>
    </source>
</evidence>
<evidence type="ECO:0000256" key="1">
    <source>
        <dbReference type="SAM" id="MobiDB-lite"/>
    </source>
</evidence>
<proteinExistence type="predicted"/>
<feature type="transmembrane region" description="Helical" evidence="2">
    <location>
        <begin position="49"/>
        <end position="71"/>
    </location>
</feature>
<dbReference type="AlphaFoldDB" id="A0A194S3L4"/>
<dbReference type="OMA" id="PHWSISW"/>
<feature type="compositionally biased region" description="Low complexity" evidence="1">
    <location>
        <begin position="400"/>
        <end position="409"/>
    </location>
</feature>
<dbReference type="GeneID" id="28977167"/>
<sequence>MSSTLAQAQADLLELLASLSPNDDPYAAVATYLRDQIYPSVPYSATCQLYFLAGGLGLTAVLILVSFVIRWRKGGFWILRMQQAPRMVRPHWSISWSLLAVVMIMLFEVFIGYAIALYAKKAEKRFGYWVLVVWGIAWFGGHTAAWSLLVSYTLHLFASTGRSVTLLAAGANLFGLVVPVFYFCILIPLVVIGGNAYSAMIGEYRIALELLDAASATWSPGQQISIVSLAPALPLFERLIGQYLKFQRYFRVVFIFYTVTAVALVVVLVTVASLYLSSLRRIFKETRHDMAYISGPSSSAPQPQQVQVARTLRSLLLTIIALTSLGTVFTVVAIIAAYDPRGLASSSLRAQILILLPLYAFLAFGFACAILLVLSARDARPDDARAGTGSYSRSGRARDAGPGARSRGAYSGGGMTGSKVSERGRVGALDSADLGGNGHPSSIQLVQVLSGKAFHQQTYSHDGRGRGGGTQSAFGGVSVAVDVDVVVDGEDDVENEKVDSGYRAGI</sequence>
<evidence type="ECO:0000313" key="3">
    <source>
        <dbReference type="EMBL" id="KPV75182.1"/>
    </source>
</evidence>
<dbReference type="EMBL" id="KQ474078">
    <property type="protein sequence ID" value="KPV75182.1"/>
    <property type="molecule type" value="Genomic_DNA"/>
</dbReference>
<gene>
    <name evidence="3" type="ORF">RHOBADRAFT_53195</name>
</gene>
<feature type="transmembrane region" description="Helical" evidence="2">
    <location>
        <begin position="128"/>
        <end position="154"/>
    </location>
</feature>
<dbReference type="OrthoDB" id="2527786at2759"/>
<feature type="region of interest" description="Disordered" evidence="1">
    <location>
        <begin position="382"/>
        <end position="419"/>
    </location>
</feature>
<feature type="transmembrane region" description="Helical" evidence="2">
    <location>
        <begin position="254"/>
        <end position="277"/>
    </location>
</feature>
<keyword evidence="2" id="KW-0472">Membrane</keyword>
<accession>A0A194S3L4</accession>
<feature type="transmembrane region" description="Helical" evidence="2">
    <location>
        <begin position="315"/>
        <end position="338"/>
    </location>
</feature>
<feature type="transmembrane region" description="Helical" evidence="2">
    <location>
        <begin position="166"/>
        <end position="192"/>
    </location>
</feature>
<reference evidence="3 4" key="1">
    <citation type="journal article" date="2015" name="Front. Microbiol.">
        <title>Genome sequence of the plant growth promoting endophytic yeast Rhodotorula graminis WP1.</title>
        <authorList>
            <person name="Firrincieli A."/>
            <person name="Otillar R."/>
            <person name="Salamov A."/>
            <person name="Schmutz J."/>
            <person name="Khan Z."/>
            <person name="Redman R.S."/>
            <person name="Fleck N.D."/>
            <person name="Lindquist E."/>
            <person name="Grigoriev I.V."/>
            <person name="Doty S.L."/>
        </authorList>
    </citation>
    <scope>NUCLEOTIDE SEQUENCE [LARGE SCALE GENOMIC DNA]</scope>
    <source>
        <strain evidence="3 4">WP1</strain>
    </source>
</reference>
<dbReference type="RefSeq" id="XP_018271231.1">
    <property type="nucleotide sequence ID" value="XM_018416719.1"/>
</dbReference>
<keyword evidence="2" id="KW-1133">Transmembrane helix</keyword>
<name>A0A194S3L4_RHOGW</name>
<evidence type="ECO:0000313" key="4">
    <source>
        <dbReference type="Proteomes" id="UP000053890"/>
    </source>
</evidence>
<protein>
    <submittedName>
        <fullName evidence="3">Uncharacterized protein</fullName>
    </submittedName>
</protein>